<evidence type="ECO:0000256" key="9">
    <source>
        <dbReference type="ARBA" id="ARBA00030144"/>
    </source>
</evidence>
<evidence type="ECO:0000256" key="10">
    <source>
        <dbReference type="PIRNR" id="PIRNR006609"/>
    </source>
</evidence>
<comment type="function">
    <text evidence="10">Plays a role in pre-mRNA splicing as a core component of the spliceosomal U1, U2, U4 and U5 small nuclear ribonucleoproteins (snRNPs), the building blocks of the spliceosome.</text>
</comment>
<dbReference type="PROSITE" id="PS52002">
    <property type="entry name" value="SM"/>
    <property type="match status" value="1"/>
</dbReference>
<dbReference type="InterPro" id="IPR010920">
    <property type="entry name" value="LSM_dom_sf"/>
</dbReference>
<dbReference type="InterPro" id="IPR001163">
    <property type="entry name" value="Sm_dom_euk/arc"/>
</dbReference>
<dbReference type="OrthoDB" id="6432578at2759"/>
<keyword evidence="5 10" id="KW-0694">RNA-binding</keyword>
<dbReference type="GO" id="GO:0071013">
    <property type="term" value="C:catalytic step 2 spliceosome"/>
    <property type="evidence" value="ECO:0007669"/>
    <property type="project" value="TreeGrafter"/>
</dbReference>
<dbReference type="PANTHER" id="PTHR11021">
    <property type="entry name" value="SMALL NUCLEAR RIBONUCLEOPROTEIN F SNRNP-F"/>
    <property type="match status" value="1"/>
</dbReference>
<keyword evidence="13" id="KW-1185">Reference proteome</keyword>
<dbReference type="AlphaFoldDB" id="A0A8X6GK39"/>
<reference evidence="12" key="1">
    <citation type="submission" date="2020-07" db="EMBL/GenBank/DDBJ databases">
        <title>Multicomponent nature underlies the extraordinary mechanical properties of spider dragline silk.</title>
        <authorList>
            <person name="Kono N."/>
            <person name="Nakamura H."/>
            <person name="Mori M."/>
            <person name="Yoshida Y."/>
            <person name="Ohtoshi R."/>
            <person name="Malay A.D."/>
            <person name="Moran D.A.P."/>
            <person name="Tomita M."/>
            <person name="Numata K."/>
            <person name="Arakawa K."/>
        </authorList>
    </citation>
    <scope>NUCLEOTIDE SEQUENCE</scope>
</reference>
<gene>
    <name evidence="12" type="primary">SNRPF</name>
    <name evidence="12" type="ORF">TNCT_65751</name>
</gene>
<keyword evidence="3 10" id="KW-0507">mRNA processing</keyword>
<feature type="domain" description="Sm" evidence="11">
    <location>
        <begin position="10"/>
        <end position="82"/>
    </location>
</feature>
<dbReference type="PANTHER" id="PTHR11021:SF0">
    <property type="entry name" value="SMALL NUCLEAR RIBONUCLEOPROTEIN F"/>
    <property type="match status" value="1"/>
</dbReference>
<evidence type="ECO:0000313" key="13">
    <source>
        <dbReference type="Proteomes" id="UP000887116"/>
    </source>
</evidence>
<dbReference type="CDD" id="cd01722">
    <property type="entry name" value="Sm_F"/>
    <property type="match status" value="1"/>
</dbReference>
<dbReference type="GO" id="GO:0003723">
    <property type="term" value="F:RNA binding"/>
    <property type="evidence" value="ECO:0007669"/>
    <property type="project" value="UniProtKB-UniRule"/>
</dbReference>
<name>A0A8X6GK39_TRICU</name>
<evidence type="ECO:0000259" key="11">
    <source>
        <dbReference type="PROSITE" id="PS52002"/>
    </source>
</evidence>
<keyword evidence="8 10" id="KW-0687">Ribonucleoprotein</keyword>
<dbReference type="InterPro" id="IPR047575">
    <property type="entry name" value="Sm"/>
</dbReference>
<dbReference type="SUPFAM" id="SSF50182">
    <property type="entry name" value="Sm-like ribonucleoproteins"/>
    <property type="match status" value="1"/>
</dbReference>
<dbReference type="Proteomes" id="UP000887116">
    <property type="component" value="Unassembled WGS sequence"/>
</dbReference>
<comment type="caution">
    <text evidence="12">The sequence shown here is derived from an EMBL/GenBank/DDBJ whole genome shotgun (WGS) entry which is preliminary data.</text>
</comment>
<accession>A0A8X6GK39</accession>
<dbReference type="Gene3D" id="2.30.30.100">
    <property type="match status" value="1"/>
</dbReference>
<sequence>MSTVSVPIVNPKPFLRSLVGKWVNVKLKWGLEYRGRLVISDVYMNLQLELVEEYTEKEVHGRMDKLIIRCNNVLHIHELDNEETEKIVQYWQSRGRLEK</sequence>
<dbReference type="InterPro" id="IPR034100">
    <property type="entry name" value="Sm_F"/>
</dbReference>
<dbReference type="GO" id="GO:0005685">
    <property type="term" value="C:U1 snRNP"/>
    <property type="evidence" value="ECO:0007669"/>
    <property type="project" value="TreeGrafter"/>
</dbReference>
<keyword evidence="6 10" id="KW-0508">mRNA splicing</keyword>
<comment type="subcellular location">
    <subcellularLocation>
        <location evidence="1 10">Nucleus</location>
    </subcellularLocation>
</comment>
<keyword evidence="7 10" id="KW-0539">Nucleus</keyword>
<dbReference type="GO" id="GO:0034715">
    <property type="term" value="C:pICln-Sm protein complex"/>
    <property type="evidence" value="ECO:0007669"/>
    <property type="project" value="TreeGrafter"/>
</dbReference>
<keyword evidence="4 10" id="KW-0747">Spliceosome</keyword>
<dbReference type="GO" id="GO:0000398">
    <property type="term" value="P:mRNA splicing, via spliceosome"/>
    <property type="evidence" value="ECO:0007669"/>
    <property type="project" value="InterPro"/>
</dbReference>
<dbReference type="InterPro" id="IPR016487">
    <property type="entry name" value="Lsm6/sSmF"/>
</dbReference>
<evidence type="ECO:0000256" key="8">
    <source>
        <dbReference type="ARBA" id="ARBA00023274"/>
    </source>
</evidence>
<evidence type="ECO:0000256" key="5">
    <source>
        <dbReference type="ARBA" id="ARBA00022884"/>
    </source>
</evidence>
<comment type="similarity">
    <text evidence="2 10">Belongs to the snRNP Sm proteins family. SmF/LSm6 subfamily.</text>
</comment>
<proteinExistence type="inferred from homology"/>
<evidence type="ECO:0000256" key="7">
    <source>
        <dbReference type="ARBA" id="ARBA00023242"/>
    </source>
</evidence>
<evidence type="ECO:0000256" key="2">
    <source>
        <dbReference type="ARBA" id="ARBA00007927"/>
    </source>
</evidence>
<dbReference type="EMBL" id="BMAO01015962">
    <property type="protein sequence ID" value="GFR05463.1"/>
    <property type="molecule type" value="Genomic_DNA"/>
</dbReference>
<evidence type="ECO:0000256" key="6">
    <source>
        <dbReference type="ARBA" id="ARBA00023187"/>
    </source>
</evidence>
<evidence type="ECO:0000256" key="4">
    <source>
        <dbReference type="ARBA" id="ARBA00022728"/>
    </source>
</evidence>
<evidence type="ECO:0000256" key="3">
    <source>
        <dbReference type="ARBA" id="ARBA00022664"/>
    </source>
</evidence>
<evidence type="ECO:0000256" key="1">
    <source>
        <dbReference type="ARBA" id="ARBA00004123"/>
    </source>
</evidence>
<protein>
    <recommendedName>
        <fullName evidence="9">Sm protein F</fullName>
    </recommendedName>
</protein>
<organism evidence="12 13">
    <name type="scientific">Trichonephila clavata</name>
    <name type="common">Joro spider</name>
    <name type="synonym">Nephila clavata</name>
    <dbReference type="NCBI Taxonomy" id="2740835"/>
    <lineage>
        <taxon>Eukaryota</taxon>
        <taxon>Metazoa</taxon>
        <taxon>Ecdysozoa</taxon>
        <taxon>Arthropoda</taxon>
        <taxon>Chelicerata</taxon>
        <taxon>Arachnida</taxon>
        <taxon>Araneae</taxon>
        <taxon>Araneomorphae</taxon>
        <taxon>Entelegynae</taxon>
        <taxon>Araneoidea</taxon>
        <taxon>Nephilidae</taxon>
        <taxon>Trichonephila</taxon>
    </lineage>
</organism>
<dbReference type="SMART" id="SM00651">
    <property type="entry name" value="Sm"/>
    <property type="match status" value="1"/>
</dbReference>
<dbReference type="Pfam" id="PF01423">
    <property type="entry name" value="LSM"/>
    <property type="match status" value="1"/>
</dbReference>
<evidence type="ECO:0000313" key="12">
    <source>
        <dbReference type="EMBL" id="GFR05463.1"/>
    </source>
</evidence>